<dbReference type="STRING" id="573024.SAMN05216208_3458"/>
<dbReference type="EMBL" id="FTNV01000002">
    <property type="protein sequence ID" value="SIS16955.1"/>
    <property type="molecule type" value="Genomic_DNA"/>
</dbReference>
<organism evidence="1 2">
    <name type="scientific">Roseovarius nanhaiticus</name>
    <dbReference type="NCBI Taxonomy" id="573024"/>
    <lineage>
        <taxon>Bacteria</taxon>
        <taxon>Pseudomonadati</taxon>
        <taxon>Pseudomonadota</taxon>
        <taxon>Alphaproteobacteria</taxon>
        <taxon>Rhodobacterales</taxon>
        <taxon>Roseobacteraceae</taxon>
        <taxon>Roseovarius</taxon>
    </lineage>
</organism>
<evidence type="ECO:0000313" key="2">
    <source>
        <dbReference type="Proteomes" id="UP000186019"/>
    </source>
</evidence>
<sequence>MGHGYMFRYAGSCYVAMPRHVRGLFPKIRLSTAAPVVTGTADAYAPFWDGLDLAVAVARGDVAARCTASLQNAAGISPARHTADMEYLLPKGEIARLQVRIADIGYLFIEANVDQGTVPEGMSGAFLFQNDRPVGMAIQSDSADHARFIRIEEVAMNLNRWLGDRGAVFARDAELAPVRQATGFEVALEEVGVLPVDANSGPENLLREEGTFVFQPEGVVEMEFQVPGESAADLARVRIKSDPDADYAMPLRVRIAVSGAKTGRMRTFWSGQMGSDGILDTGPRAIGTRVRRISVSIYSADAPGPVGIQQIVFE</sequence>
<name>A0A1N7GWI5_9RHOB</name>
<evidence type="ECO:0008006" key="3">
    <source>
        <dbReference type="Google" id="ProtNLM"/>
    </source>
</evidence>
<protein>
    <recommendedName>
        <fullName evidence="3">Serine protease</fullName>
    </recommendedName>
</protein>
<keyword evidence="2" id="KW-1185">Reference proteome</keyword>
<proteinExistence type="predicted"/>
<reference evidence="1 2" key="1">
    <citation type="submission" date="2017-01" db="EMBL/GenBank/DDBJ databases">
        <authorList>
            <person name="Mah S.A."/>
            <person name="Swanson W.J."/>
            <person name="Moy G.W."/>
            <person name="Vacquier V.D."/>
        </authorList>
    </citation>
    <scope>NUCLEOTIDE SEQUENCE [LARGE SCALE GENOMIC DNA]</scope>
    <source>
        <strain evidence="1 2">DSM 29590</strain>
    </source>
</reference>
<dbReference type="AlphaFoldDB" id="A0A1N7GWI5"/>
<gene>
    <name evidence="1" type="ORF">SAMN05421666_2158</name>
</gene>
<evidence type="ECO:0000313" key="1">
    <source>
        <dbReference type="EMBL" id="SIS16955.1"/>
    </source>
</evidence>
<accession>A0A1N7GWI5</accession>
<dbReference type="Proteomes" id="UP000186019">
    <property type="component" value="Unassembled WGS sequence"/>
</dbReference>